<keyword evidence="2" id="KW-1185">Reference proteome</keyword>
<sequence>MRPDPTDLDPMDRETAAEYLCRRLPSEWFETDAAHKTARLATLCPAGAERAVPAVQELSEEERDAVLFRFVHYVCEGAIRAAAFIASDRTLARPDENTDLSLPDFGSGDEARDWMRANAGFLGGCVAWARSRGMHDAVCRTVEAAEAYMRENGQYDALLGLLRSGLDSSRALGDTVWQARMRNLLGLALLTDVRTRGARALDEADGEFAASYALAIADGDDRGRAAALEGRGLIALADDRHDDALALFTRVRPLREAAGCPRGLAGLDLLVGRTLINMGRFNHALEHLDAALEFFSAPDDGSSVDEVDIAKVRQERGRALVAKRRWSEAQRELDLALMGFAARGLVHESARVREMLAGHAQLTGAQDWKTHLVEAERLYRENGNEAEARRLRTYLE</sequence>
<accession>A0A840WN94</accession>
<dbReference type="RefSeq" id="WP_184368010.1">
    <property type="nucleotide sequence ID" value="NZ_BAAAKM010000012.1"/>
</dbReference>
<dbReference type="Proteomes" id="UP000579647">
    <property type="component" value="Unassembled WGS sequence"/>
</dbReference>
<reference evidence="1 2" key="1">
    <citation type="submission" date="2020-08" db="EMBL/GenBank/DDBJ databases">
        <title>Sequencing the genomes of 1000 actinobacteria strains.</title>
        <authorList>
            <person name="Klenk H.-P."/>
        </authorList>
    </citation>
    <scope>NUCLEOTIDE SEQUENCE [LARGE SCALE GENOMIC DNA]</scope>
    <source>
        <strain evidence="1 2">DSM 44598</strain>
    </source>
</reference>
<dbReference type="Gene3D" id="1.25.40.10">
    <property type="entry name" value="Tetratricopeptide repeat domain"/>
    <property type="match status" value="1"/>
</dbReference>
<proteinExistence type="predicted"/>
<organism evidence="1 2">
    <name type="scientific">Nocardiopsis metallicus</name>
    <dbReference type="NCBI Taxonomy" id="179819"/>
    <lineage>
        <taxon>Bacteria</taxon>
        <taxon>Bacillati</taxon>
        <taxon>Actinomycetota</taxon>
        <taxon>Actinomycetes</taxon>
        <taxon>Streptosporangiales</taxon>
        <taxon>Nocardiopsidaceae</taxon>
        <taxon>Nocardiopsis</taxon>
    </lineage>
</organism>
<name>A0A840WN94_9ACTN</name>
<comment type="caution">
    <text evidence="1">The sequence shown here is derived from an EMBL/GenBank/DDBJ whole genome shotgun (WGS) entry which is preliminary data.</text>
</comment>
<protein>
    <submittedName>
        <fullName evidence="1">Tetratricopeptide (TPR) repeat protein</fullName>
    </submittedName>
</protein>
<dbReference type="AlphaFoldDB" id="A0A840WN94"/>
<dbReference type="InterPro" id="IPR011990">
    <property type="entry name" value="TPR-like_helical_dom_sf"/>
</dbReference>
<dbReference type="EMBL" id="JACHDO010000001">
    <property type="protein sequence ID" value="MBB5494471.1"/>
    <property type="molecule type" value="Genomic_DNA"/>
</dbReference>
<evidence type="ECO:0000313" key="1">
    <source>
        <dbReference type="EMBL" id="MBB5494471.1"/>
    </source>
</evidence>
<evidence type="ECO:0000313" key="2">
    <source>
        <dbReference type="Proteomes" id="UP000579647"/>
    </source>
</evidence>
<gene>
    <name evidence="1" type="ORF">HNR07_005608</name>
</gene>
<dbReference type="SUPFAM" id="SSF48452">
    <property type="entry name" value="TPR-like"/>
    <property type="match status" value="1"/>
</dbReference>